<dbReference type="AlphaFoldDB" id="A0AAD9JLR2"/>
<dbReference type="PANTHER" id="PTHR21106:SF2">
    <property type="entry name" value="NADH DEHYDROGENASE [UBIQUINONE] 1 BETA SUBCOMPLEX SUBUNIT 6"/>
    <property type="match status" value="1"/>
</dbReference>
<dbReference type="InterPro" id="IPR019174">
    <property type="entry name" value="NADH_DH_b-subcmplx_su6"/>
</dbReference>
<evidence type="ECO:0000313" key="2">
    <source>
        <dbReference type="Proteomes" id="UP001208570"/>
    </source>
</evidence>
<sequence length="207" mass="24503">MEQPPPGSLADIDRKHIDKYNRLLKESLERERRLQQHYEWRGNKLPPFSIEPLSHERDRLSGSGMTPEQRAARLQWVKDQELAPNEPRNIPELFPKNPIRRAMAAPWDMIFNALKPIIGNKAAFTGRIVVPRIALYGFFFYAAYYHIKYNRNSWTGRQGWHLWGKKEMVLPGDPRWPNGLEKEHDDFFNKGFKERKVFNQIKTSFTE</sequence>
<dbReference type="GO" id="GO:0005739">
    <property type="term" value="C:mitochondrion"/>
    <property type="evidence" value="ECO:0007669"/>
    <property type="project" value="GOC"/>
</dbReference>
<dbReference type="GO" id="GO:0006120">
    <property type="term" value="P:mitochondrial electron transport, NADH to ubiquinone"/>
    <property type="evidence" value="ECO:0007669"/>
    <property type="project" value="InterPro"/>
</dbReference>
<accession>A0AAD9JLR2</accession>
<dbReference type="PANTHER" id="PTHR21106">
    <property type="entry name" value="NADH DEHYDROGENASE [UBIQUINONE] 1 BETA SUBCOMPLEX SUBUNIT 6"/>
    <property type="match status" value="1"/>
</dbReference>
<evidence type="ECO:0000313" key="1">
    <source>
        <dbReference type="EMBL" id="KAK2155012.1"/>
    </source>
</evidence>
<comment type="caution">
    <text evidence="1">The sequence shown here is derived from an EMBL/GenBank/DDBJ whole genome shotgun (WGS) entry which is preliminary data.</text>
</comment>
<dbReference type="Proteomes" id="UP001208570">
    <property type="component" value="Unassembled WGS sequence"/>
</dbReference>
<evidence type="ECO:0008006" key="3">
    <source>
        <dbReference type="Google" id="ProtNLM"/>
    </source>
</evidence>
<keyword evidence="2" id="KW-1185">Reference proteome</keyword>
<dbReference type="Pfam" id="PF09782">
    <property type="entry name" value="NDUF_B6"/>
    <property type="match status" value="1"/>
</dbReference>
<name>A0AAD9JLR2_9ANNE</name>
<reference evidence="1" key="1">
    <citation type="journal article" date="2023" name="Mol. Biol. Evol.">
        <title>Third-Generation Sequencing Reveals the Adaptive Role of the Epigenome in Three Deep-Sea Polychaetes.</title>
        <authorList>
            <person name="Perez M."/>
            <person name="Aroh O."/>
            <person name="Sun Y."/>
            <person name="Lan Y."/>
            <person name="Juniper S.K."/>
            <person name="Young C.R."/>
            <person name="Angers B."/>
            <person name="Qian P.Y."/>
        </authorList>
    </citation>
    <scope>NUCLEOTIDE SEQUENCE</scope>
    <source>
        <strain evidence="1">P08H-3</strain>
    </source>
</reference>
<proteinExistence type="predicted"/>
<dbReference type="EMBL" id="JAODUP010000251">
    <property type="protein sequence ID" value="KAK2155012.1"/>
    <property type="molecule type" value="Genomic_DNA"/>
</dbReference>
<gene>
    <name evidence="1" type="ORF">LSH36_251g03114</name>
</gene>
<organism evidence="1 2">
    <name type="scientific">Paralvinella palmiformis</name>
    <dbReference type="NCBI Taxonomy" id="53620"/>
    <lineage>
        <taxon>Eukaryota</taxon>
        <taxon>Metazoa</taxon>
        <taxon>Spiralia</taxon>
        <taxon>Lophotrochozoa</taxon>
        <taxon>Annelida</taxon>
        <taxon>Polychaeta</taxon>
        <taxon>Sedentaria</taxon>
        <taxon>Canalipalpata</taxon>
        <taxon>Terebellida</taxon>
        <taxon>Terebelliformia</taxon>
        <taxon>Alvinellidae</taxon>
        <taxon>Paralvinella</taxon>
    </lineage>
</organism>
<protein>
    <recommendedName>
        <fullName evidence="3">NADH dehydrogenase [ubiquinone] 1 beta subcomplex subunit 6</fullName>
    </recommendedName>
</protein>